<dbReference type="InterPro" id="IPR000836">
    <property type="entry name" value="PRTase_dom"/>
</dbReference>
<dbReference type="CDD" id="cd06223">
    <property type="entry name" value="PRTases_typeI"/>
    <property type="match status" value="1"/>
</dbReference>
<evidence type="ECO:0000259" key="3">
    <source>
        <dbReference type="Pfam" id="PF00156"/>
    </source>
</evidence>
<name>A0A6N7WAV9_9ACTO</name>
<reference evidence="4 5" key="1">
    <citation type="submission" date="2019-08" db="EMBL/GenBank/DDBJ databases">
        <title>In-depth cultivation of the pig gut microbiome towards novel bacterial diversity and tailored functional studies.</title>
        <authorList>
            <person name="Wylensek D."/>
            <person name="Hitch T.C.A."/>
            <person name="Clavel T."/>
        </authorList>
    </citation>
    <scope>NUCLEOTIDE SEQUENCE [LARGE SCALE GENOMIC DNA]</scope>
    <source>
        <strain evidence="4 5">WB03_NA08</strain>
    </source>
</reference>
<evidence type="ECO:0000256" key="2">
    <source>
        <dbReference type="ARBA" id="ARBA00022679"/>
    </source>
</evidence>
<sequence>MTEREILTWEDFGQASRDVALEIVDSGWHPDFIIAVARGGLPLAGALAYALDIKPVGALNVEFYTGVGKTLPAPVLLEPGIRLDASLGQRALIVDDVADSGRSLRLLLRLLRDEGIPTDQGLATFDVRTAVLYHKPRSVVIPDYSWMQTEKWISFPWSTLPPVTWPQ</sequence>
<gene>
    <name evidence="4" type="ORF">FYJ24_11465</name>
</gene>
<keyword evidence="5" id="KW-1185">Reference proteome</keyword>
<protein>
    <submittedName>
        <fullName evidence="4">Phosphoribosyltransferase</fullName>
    </submittedName>
</protein>
<evidence type="ECO:0000313" key="5">
    <source>
        <dbReference type="Proteomes" id="UP000470875"/>
    </source>
</evidence>
<keyword evidence="2 4" id="KW-0808">Transferase</keyword>
<evidence type="ECO:0000256" key="1">
    <source>
        <dbReference type="ARBA" id="ARBA00022676"/>
    </source>
</evidence>
<dbReference type="Proteomes" id="UP000470875">
    <property type="component" value="Unassembled WGS sequence"/>
</dbReference>
<dbReference type="EMBL" id="VULO01000016">
    <property type="protein sequence ID" value="MSS85356.1"/>
    <property type="molecule type" value="Genomic_DNA"/>
</dbReference>
<dbReference type="AlphaFoldDB" id="A0A6N7WAV9"/>
<dbReference type="Gene3D" id="3.40.50.2020">
    <property type="match status" value="1"/>
</dbReference>
<feature type="domain" description="Phosphoribosyltransferase" evidence="3">
    <location>
        <begin position="5"/>
        <end position="159"/>
    </location>
</feature>
<dbReference type="PANTHER" id="PTHR43363">
    <property type="entry name" value="HYPOXANTHINE PHOSPHORIBOSYLTRANSFERASE"/>
    <property type="match status" value="1"/>
</dbReference>
<dbReference type="RefSeq" id="WP_318656686.1">
    <property type="nucleotide sequence ID" value="NZ_VULO01000016.1"/>
</dbReference>
<keyword evidence="1 4" id="KW-0328">Glycosyltransferase</keyword>
<dbReference type="Pfam" id="PF00156">
    <property type="entry name" value="Pribosyltran"/>
    <property type="match status" value="1"/>
</dbReference>
<organism evidence="4 5">
    <name type="scientific">Scrofimicrobium canadense</name>
    <dbReference type="NCBI Taxonomy" id="2652290"/>
    <lineage>
        <taxon>Bacteria</taxon>
        <taxon>Bacillati</taxon>
        <taxon>Actinomycetota</taxon>
        <taxon>Actinomycetes</taxon>
        <taxon>Actinomycetales</taxon>
        <taxon>Actinomycetaceae</taxon>
        <taxon>Scrofimicrobium</taxon>
    </lineage>
</organism>
<accession>A0A6N7WAV9</accession>
<evidence type="ECO:0000313" key="4">
    <source>
        <dbReference type="EMBL" id="MSS85356.1"/>
    </source>
</evidence>
<proteinExistence type="predicted"/>
<dbReference type="SUPFAM" id="SSF53271">
    <property type="entry name" value="PRTase-like"/>
    <property type="match status" value="1"/>
</dbReference>
<dbReference type="InterPro" id="IPR029057">
    <property type="entry name" value="PRTase-like"/>
</dbReference>
<dbReference type="GO" id="GO:0016757">
    <property type="term" value="F:glycosyltransferase activity"/>
    <property type="evidence" value="ECO:0007669"/>
    <property type="project" value="UniProtKB-KW"/>
</dbReference>
<comment type="caution">
    <text evidence="4">The sequence shown here is derived from an EMBL/GenBank/DDBJ whole genome shotgun (WGS) entry which is preliminary data.</text>
</comment>
<dbReference type="PANTHER" id="PTHR43363:SF1">
    <property type="entry name" value="HYPOXANTHINE-GUANINE PHOSPHORIBOSYLTRANSFERASE"/>
    <property type="match status" value="1"/>
</dbReference>